<sequence length="193" mass="21909">MLKIESFNTGLEGCYSTFIYGLNSNSIEVPPSPYDEEEIIFFPGFVQIQHKSLKSKSCNSGLKDYSTFIPNLNSNSNDLLPSSYDDEKEITFIPDFIQIQHESLELKSSNTSLDDRSISSLDLSDEDNFITYDGPFLTFDAPDEDNFITHDGTLLHTTGRSTFDDNNDDDDNYDGDDEYDDDDDDDDDDDYDV</sequence>
<name>A0A2K3LX05_TRIPR</name>
<reference evidence="2 3" key="1">
    <citation type="journal article" date="2014" name="Am. J. Bot.">
        <title>Genome assembly and annotation for red clover (Trifolium pratense; Fabaceae).</title>
        <authorList>
            <person name="Istvanek J."/>
            <person name="Jaros M."/>
            <person name="Krenek A."/>
            <person name="Repkova J."/>
        </authorList>
    </citation>
    <scope>NUCLEOTIDE SEQUENCE [LARGE SCALE GENOMIC DNA]</scope>
    <source>
        <strain evidence="3">cv. Tatra</strain>
        <tissue evidence="2">Young leaves</tissue>
    </source>
</reference>
<evidence type="ECO:0000256" key="1">
    <source>
        <dbReference type="SAM" id="MobiDB-lite"/>
    </source>
</evidence>
<dbReference type="EMBL" id="ASHM01043312">
    <property type="protein sequence ID" value="PNX83070.1"/>
    <property type="molecule type" value="Genomic_DNA"/>
</dbReference>
<comment type="caution">
    <text evidence="2">The sequence shown here is derived from an EMBL/GenBank/DDBJ whole genome shotgun (WGS) entry which is preliminary data.</text>
</comment>
<evidence type="ECO:0000313" key="3">
    <source>
        <dbReference type="Proteomes" id="UP000236291"/>
    </source>
</evidence>
<accession>A0A2K3LX05</accession>
<reference evidence="2 3" key="2">
    <citation type="journal article" date="2017" name="Front. Plant Sci.">
        <title>Gene Classification and Mining of Molecular Markers Useful in Red Clover (Trifolium pratense) Breeding.</title>
        <authorList>
            <person name="Istvanek J."/>
            <person name="Dluhosova J."/>
            <person name="Dluhos P."/>
            <person name="Patkova L."/>
            <person name="Nedelnik J."/>
            <person name="Repkova J."/>
        </authorList>
    </citation>
    <scope>NUCLEOTIDE SEQUENCE [LARGE SCALE GENOMIC DNA]</scope>
    <source>
        <strain evidence="3">cv. Tatra</strain>
        <tissue evidence="2">Young leaves</tissue>
    </source>
</reference>
<feature type="region of interest" description="Disordered" evidence="1">
    <location>
        <begin position="158"/>
        <end position="193"/>
    </location>
</feature>
<protein>
    <submittedName>
        <fullName evidence="2">Uncharacterized protein</fullName>
    </submittedName>
</protein>
<dbReference type="AlphaFoldDB" id="A0A2K3LX05"/>
<feature type="compositionally biased region" description="Acidic residues" evidence="1">
    <location>
        <begin position="165"/>
        <end position="193"/>
    </location>
</feature>
<evidence type="ECO:0000313" key="2">
    <source>
        <dbReference type="EMBL" id="PNX83070.1"/>
    </source>
</evidence>
<proteinExistence type="predicted"/>
<gene>
    <name evidence="2" type="ORF">L195_g039108</name>
</gene>
<organism evidence="2 3">
    <name type="scientific">Trifolium pratense</name>
    <name type="common">Red clover</name>
    <dbReference type="NCBI Taxonomy" id="57577"/>
    <lineage>
        <taxon>Eukaryota</taxon>
        <taxon>Viridiplantae</taxon>
        <taxon>Streptophyta</taxon>
        <taxon>Embryophyta</taxon>
        <taxon>Tracheophyta</taxon>
        <taxon>Spermatophyta</taxon>
        <taxon>Magnoliopsida</taxon>
        <taxon>eudicotyledons</taxon>
        <taxon>Gunneridae</taxon>
        <taxon>Pentapetalae</taxon>
        <taxon>rosids</taxon>
        <taxon>fabids</taxon>
        <taxon>Fabales</taxon>
        <taxon>Fabaceae</taxon>
        <taxon>Papilionoideae</taxon>
        <taxon>50 kb inversion clade</taxon>
        <taxon>NPAAA clade</taxon>
        <taxon>Hologalegina</taxon>
        <taxon>IRL clade</taxon>
        <taxon>Trifolieae</taxon>
        <taxon>Trifolium</taxon>
    </lineage>
</organism>
<dbReference type="Proteomes" id="UP000236291">
    <property type="component" value="Unassembled WGS sequence"/>
</dbReference>